<dbReference type="GO" id="GO:0046983">
    <property type="term" value="F:protein dimerization activity"/>
    <property type="evidence" value="ECO:0007669"/>
    <property type="project" value="InterPro"/>
</dbReference>
<accession>A0A158AVF2</accession>
<keyword evidence="10" id="KW-0812">Transmembrane</keyword>
<organism evidence="12 13">
    <name type="scientific">Caballeronia glebae</name>
    <dbReference type="NCBI Taxonomy" id="1777143"/>
    <lineage>
        <taxon>Bacteria</taxon>
        <taxon>Pseudomonadati</taxon>
        <taxon>Pseudomonadota</taxon>
        <taxon>Betaproteobacteria</taxon>
        <taxon>Burkholderiales</taxon>
        <taxon>Burkholderiaceae</taxon>
        <taxon>Caballeronia</taxon>
    </lineage>
</organism>
<dbReference type="GO" id="GO:0016020">
    <property type="term" value="C:membrane"/>
    <property type="evidence" value="ECO:0007669"/>
    <property type="project" value="InterPro"/>
</dbReference>
<name>A0A158AVF2_9BURK</name>
<keyword evidence="4" id="KW-0808">Transferase</keyword>
<dbReference type="CDD" id="cd16917">
    <property type="entry name" value="HATPase_UhpB-NarQ-NarX-like"/>
    <property type="match status" value="1"/>
</dbReference>
<dbReference type="InterPro" id="IPR005467">
    <property type="entry name" value="His_kinase_dom"/>
</dbReference>
<keyword evidence="6 12" id="KW-0418">Kinase</keyword>
<dbReference type="Pfam" id="PF02518">
    <property type="entry name" value="HATPase_c"/>
    <property type="match status" value="1"/>
</dbReference>
<evidence type="ECO:0000256" key="7">
    <source>
        <dbReference type="ARBA" id="ARBA00022840"/>
    </source>
</evidence>
<keyword evidence="13" id="KW-1185">Reference proteome</keyword>
<evidence type="ECO:0000256" key="5">
    <source>
        <dbReference type="ARBA" id="ARBA00022741"/>
    </source>
</evidence>
<keyword evidence="3" id="KW-0597">Phosphoprotein</keyword>
<keyword evidence="8" id="KW-0902">Two-component regulatory system</keyword>
<dbReference type="InterPro" id="IPR050482">
    <property type="entry name" value="Sensor_HK_TwoCompSys"/>
</dbReference>
<dbReference type="GO" id="GO:0000155">
    <property type="term" value="F:phosphorelay sensor kinase activity"/>
    <property type="evidence" value="ECO:0007669"/>
    <property type="project" value="InterPro"/>
</dbReference>
<dbReference type="PANTHER" id="PTHR24421:SF10">
    <property type="entry name" value="NITRATE_NITRITE SENSOR PROTEIN NARQ"/>
    <property type="match status" value="1"/>
</dbReference>
<dbReference type="Gene3D" id="3.30.565.10">
    <property type="entry name" value="Histidine kinase-like ATPase, C-terminal domain"/>
    <property type="match status" value="1"/>
</dbReference>
<evidence type="ECO:0000256" key="4">
    <source>
        <dbReference type="ARBA" id="ARBA00022679"/>
    </source>
</evidence>
<evidence type="ECO:0000256" key="1">
    <source>
        <dbReference type="ARBA" id="ARBA00000085"/>
    </source>
</evidence>
<dbReference type="GO" id="GO:0005524">
    <property type="term" value="F:ATP binding"/>
    <property type="evidence" value="ECO:0007669"/>
    <property type="project" value="UniProtKB-KW"/>
</dbReference>
<dbReference type="AlphaFoldDB" id="A0A158AVF2"/>
<keyword evidence="7" id="KW-0067">ATP-binding</keyword>
<evidence type="ECO:0000256" key="2">
    <source>
        <dbReference type="ARBA" id="ARBA00012438"/>
    </source>
</evidence>
<dbReference type="EMBL" id="FCOJ02000019">
    <property type="protein sequence ID" value="SAK61981.1"/>
    <property type="molecule type" value="Genomic_DNA"/>
</dbReference>
<evidence type="ECO:0000256" key="8">
    <source>
        <dbReference type="ARBA" id="ARBA00023012"/>
    </source>
</evidence>
<dbReference type="RefSeq" id="WP_235023309.1">
    <property type="nucleotide sequence ID" value="NZ_FCOJ02000019.1"/>
</dbReference>
<dbReference type="STRING" id="1777143.AWB82_03100"/>
<dbReference type="EC" id="2.7.13.3" evidence="2"/>
<dbReference type="Proteomes" id="UP000054596">
    <property type="component" value="Unassembled WGS sequence"/>
</dbReference>
<keyword evidence="5" id="KW-0547">Nucleotide-binding</keyword>
<evidence type="ECO:0000256" key="3">
    <source>
        <dbReference type="ARBA" id="ARBA00022553"/>
    </source>
</evidence>
<feature type="domain" description="Histidine kinase" evidence="11">
    <location>
        <begin position="112"/>
        <end position="307"/>
    </location>
</feature>
<dbReference type="InterPro" id="IPR011712">
    <property type="entry name" value="Sig_transdc_His_kin_sub3_dim/P"/>
</dbReference>
<comment type="caution">
    <text evidence="12">The sequence shown here is derived from an EMBL/GenBank/DDBJ whole genome shotgun (WGS) entry which is preliminary data.</text>
</comment>
<feature type="transmembrane region" description="Helical" evidence="10">
    <location>
        <begin position="50"/>
        <end position="69"/>
    </location>
</feature>
<dbReference type="Pfam" id="PF07730">
    <property type="entry name" value="HisKA_3"/>
    <property type="match status" value="1"/>
</dbReference>
<proteinExistence type="predicted"/>
<dbReference type="Gene3D" id="1.20.5.1930">
    <property type="match status" value="1"/>
</dbReference>
<evidence type="ECO:0000313" key="13">
    <source>
        <dbReference type="Proteomes" id="UP000054596"/>
    </source>
</evidence>
<dbReference type="InterPro" id="IPR003594">
    <property type="entry name" value="HATPase_dom"/>
</dbReference>
<feature type="coiled-coil region" evidence="9">
    <location>
        <begin position="84"/>
        <end position="134"/>
    </location>
</feature>
<dbReference type="PROSITE" id="PS50109">
    <property type="entry name" value="HIS_KIN"/>
    <property type="match status" value="1"/>
</dbReference>
<evidence type="ECO:0000256" key="10">
    <source>
        <dbReference type="SAM" id="Phobius"/>
    </source>
</evidence>
<dbReference type="InterPro" id="IPR036890">
    <property type="entry name" value="HATPase_C_sf"/>
</dbReference>
<evidence type="ECO:0000259" key="11">
    <source>
        <dbReference type="PROSITE" id="PS50109"/>
    </source>
</evidence>
<comment type="catalytic activity">
    <reaction evidence="1">
        <text>ATP + protein L-histidine = ADP + protein N-phospho-L-histidine.</text>
        <dbReference type="EC" id="2.7.13.3"/>
    </reaction>
</comment>
<dbReference type="SMART" id="SM00387">
    <property type="entry name" value="HATPase_c"/>
    <property type="match status" value="1"/>
</dbReference>
<evidence type="ECO:0000256" key="9">
    <source>
        <dbReference type="SAM" id="Coils"/>
    </source>
</evidence>
<protein>
    <recommendedName>
        <fullName evidence="2">histidine kinase</fullName>
        <ecNumber evidence="2">2.7.13.3</ecNumber>
    </recommendedName>
</protein>
<sequence length="315" mass="34270">MNRGRHVDPASGTFGPAALAVLGAAAVLALWWGFVRSLSADCAFDARERALLLAGCAMNALLLACLVFVTSARAAHERRLAARVERSREELRGLSVNLQRVHEREKSRVARELHENLGQALSALKMDLAVLETEFTARAVLSHDVATQTERMRRLIDDTIASLRRIAAHQRPAMLDDLGLLAAIEWLVDDFMQRYGIDVERNLETGDLTFSADAATAAFRIIEEALSNVALHADATRVRLSLVADRQNCVLRVADNGIGARALSAPTGQAFGLIGVRERAGSLGGRVQIDAVPENGFVLTVVLPRESVRQKESHS</sequence>
<evidence type="ECO:0000256" key="6">
    <source>
        <dbReference type="ARBA" id="ARBA00022777"/>
    </source>
</evidence>
<keyword evidence="9" id="KW-0175">Coiled coil</keyword>
<keyword evidence="10" id="KW-1133">Transmembrane helix</keyword>
<dbReference type="PANTHER" id="PTHR24421">
    <property type="entry name" value="NITRATE/NITRITE SENSOR PROTEIN NARX-RELATED"/>
    <property type="match status" value="1"/>
</dbReference>
<gene>
    <name evidence="12" type="ORF">AWB82_03100</name>
</gene>
<evidence type="ECO:0000313" key="12">
    <source>
        <dbReference type="EMBL" id="SAK61981.1"/>
    </source>
</evidence>
<dbReference type="SUPFAM" id="SSF55874">
    <property type="entry name" value="ATPase domain of HSP90 chaperone/DNA topoisomerase II/histidine kinase"/>
    <property type="match status" value="1"/>
</dbReference>
<feature type="transmembrane region" description="Helical" evidence="10">
    <location>
        <begin position="12"/>
        <end position="34"/>
    </location>
</feature>
<reference evidence="12" key="1">
    <citation type="submission" date="2016-01" db="EMBL/GenBank/DDBJ databases">
        <authorList>
            <person name="Peeters C."/>
        </authorList>
    </citation>
    <scope>NUCLEOTIDE SEQUENCE [LARGE SCALE GENOMIC DNA]</scope>
    <source>
        <strain evidence="12">LMG 29325</strain>
    </source>
</reference>
<keyword evidence="10" id="KW-0472">Membrane</keyword>